<sequence length="99" mass="11189">MQAPDEQYLATKVALIMGIMGSCRAQELHNMQIEDLKDLNEAFLVTIPNTKTKIVRRFTVSDNFYTICKKYLHLRPAGVSSQAFLLNYQKEGVLPKGLA</sequence>
<keyword evidence="3" id="KW-1185">Reference proteome</keyword>
<name>A0A8K0C3Y0_IGNLU</name>
<dbReference type="GO" id="GO:0015074">
    <property type="term" value="P:DNA integration"/>
    <property type="evidence" value="ECO:0007669"/>
    <property type="project" value="InterPro"/>
</dbReference>
<dbReference type="GO" id="GO:0006310">
    <property type="term" value="P:DNA recombination"/>
    <property type="evidence" value="ECO:0007669"/>
    <property type="project" value="UniProtKB-KW"/>
</dbReference>
<dbReference type="Gene3D" id="1.10.443.10">
    <property type="entry name" value="Intergrase catalytic core"/>
    <property type="match status" value="1"/>
</dbReference>
<evidence type="ECO:0000256" key="1">
    <source>
        <dbReference type="ARBA" id="ARBA00023172"/>
    </source>
</evidence>
<evidence type="ECO:0000313" key="3">
    <source>
        <dbReference type="Proteomes" id="UP000801492"/>
    </source>
</evidence>
<dbReference type="InterPro" id="IPR011010">
    <property type="entry name" value="DNA_brk_join_enz"/>
</dbReference>
<protein>
    <submittedName>
        <fullName evidence="2">Uncharacterized protein</fullName>
    </submittedName>
</protein>
<dbReference type="SUPFAM" id="SSF56349">
    <property type="entry name" value="DNA breaking-rejoining enzymes"/>
    <property type="match status" value="1"/>
</dbReference>
<gene>
    <name evidence="2" type="ORF">ILUMI_26249</name>
</gene>
<reference evidence="2" key="1">
    <citation type="submission" date="2019-08" db="EMBL/GenBank/DDBJ databases">
        <title>The genome of the North American firefly Photinus pyralis.</title>
        <authorList>
            <consortium name="Photinus pyralis genome working group"/>
            <person name="Fallon T.R."/>
            <person name="Sander Lower S.E."/>
            <person name="Weng J.-K."/>
        </authorList>
    </citation>
    <scope>NUCLEOTIDE SEQUENCE</scope>
    <source>
        <strain evidence="2">TRF0915ILg1</strain>
        <tissue evidence="2">Whole body</tissue>
    </source>
</reference>
<keyword evidence="1" id="KW-0233">DNA recombination</keyword>
<organism evidence="2 3">
    <name type="scientific">Ignelater luminosus</name>
    <name type="common">Cucubano</name>
    <name type="synonym">Pyrophorus luminosus</name>
    <dbReference type="NCBI Taxonomy" id="2038154"/>
    <lineage>
        <taxon>Eukaryota</taxon>
        <taxon>Metazoa</taxon>
        <taxon>Ecdysozoa</taxon>
        <taxon>Arthropoda</taxon>
        <taxon>Hexapoda</taxon>
        <taxon>Insecta</taxon>
        <taxon>Pterygota</taxon>
        <taxon>Neoptera</taxon>
        <taxon>Endopterygota</taxon>
        <taxon>Coleoptera</taxon>
        <taxon>Polyphaga</taxon>
        <taxon>Elateriformia</taxon>
        <taxon>Elateroidea</taxon>
        <taxon>Elateridae</taxon>
        <taxon>Agrypninae</taxon>
        <taxon>Pyrophorini</taxon>
        <taxon>Ignelater</taxon>
    </lineage>
</organism>
<dbReference type="InterPro" id="IPR013762">
    <property type="entry name" value="Integrase-like_cat_sf"/>
</dbReference>
<comment type="caution">
    <text evidence="2">The sequence shown here is derived from an EMBL/GenBank/DDBJ whole genome shotgun (WGS) entry which is preliminary data.</text>
</comment>
<dbReference type="OrthoDB" id="6782577at2759"/>
<evidence type="ECO:0000313" key="2">
    <source>
        <dbReference type="EMBL" id="KAF2879920.1"/>
    </source>
</evidence>
<dbReference type="GO" id="GO:0003677">
    <property type="term" value="F:DNA binding"/>
    <property type="evidence" value="ECO:0007669"/>
    <property type="project" value="InterPro"/>
</dbReference>
<dbReference type="Proteomes" id="UP000801492">
    <property type="component" value="Unassembled WGS sequence"/>
</dbReference>
<accession>A0A8K0C3Y0</accession>
<proteinExistence type="predicted"/>
<dbReference type="AlphaFoldDB" id="A0A8K0C3Y0"/>
<dbReference type="EMBL" id="VTPC01091055">
    <property type="protein sequence ID" value="KAF2879920.1"/>
    <property type="molecule type" value="Genomic_DNA"/>
</dbReference>